<dbReference type="CDD" id="cd00033">
    <property type="entry name" value="CCP"/>
    <property type="match status" value="6"/>
</dbReference>
<keyword evidence="4 5" id="KW-1015">Disulfide bond</keyword>
<comment type="caution">
    <text evidence="5">Lacks conserved residue(s) required for the propagation of feature annotation.</text>
</comment>
<feature type="disulfide bond" evidence="5">
    <location>
        <begin position="56"/>
        <end position="83"/>
    </location>
</feature>
<dbReference type="Proteomes" id="UP000000539">
    <property type="component" value="Chromosome 26"/>
</dbReference>
<dbReference type="GeneTree" id="ENSGT00940000161110"/>
<dbReference type="AlphaFoldDB" id="A0A8V1ACY5"/>
<dbReference type="Gene3D" id="1.20.5.3730">
    <property type="match status" value="1"/>
</dbReference>
<reference evidence="8" key="1">
    <citation type="submission" date="2020-11" db="EMBL/GenBank/DDBJ databases">
        <title>Gallus gallus (Chicken) genome, bGalGal1, GRCg7b, maternal haplotype autosomes + Z &amp; W.</title>
        <authorList>
            <person name="Warren W."/>
            <person name="Formenti G."/>
            <person name="Fedrigo O."/>
            <person name="Haase B."/>
            <person name="Mountcastle J."/>
            <person name="Balacco J."/>
            <person name="Tracey A."/>
            <person name="Schneider V."/>
            <person name="Okimoto R."/>
            <person name="Cheng H."/>
            <person name="Hawken R."/>
            <person name="Howe K."/>
            <person name="Jarvis E.D."/>
        </authorList>
    </citation>
    <scope>NUCLEOTIDE SEQUENCE [LARGE SCALE GENOMIC DNA]</scope>
    <source>
        <strain evidence="8">Broiler</strain>
    </source>
</reference>
<feature type="disulfide bond" evidence="5">
    <location>
        <begin position="232"/>
        <end position="275"/>
    </location>
</feature>
<evidence type="ECO:0000313" key="9">
    <source>
        <dbReference type="Proteomes" id="UP000000539"/>
    </source>
</evidence>
<evidence type="ECO:0000259" key="7">
    <source>
        <dbReference type="PROSITE" id="PS50923"/>
    </source>
</evidence>
<keyword evidence="1 5" id="KW-0768">Sushi</keyword>
<feature type="domain" description="Sushi" evidence="7">
    <location>
        <begin position="231"/>
        <end position="294"/>
    </location>
</feature>
<dbReference type="InterPro" id="IPR051277">
    <property type="entry name" value="SEZ6_CSMD_C4BPB_Regulators"/>
</dbReference>
<dbReference type="PROSITE" id="PS50923">
    <property type="entry name" value="SUSHI"/>
    <property type="match status" value="6"/>
</dbReference>
<keyword evidence="3" id="KW-0677">Repeat</keyword>
<accession>A0A8V1ACY5</accession>
<evidence type="ECO:0000256" key="1">
    <source>
        <dbReference type="ARBA" id="ARBA00022659"/>
    </source>
</evidence>
<evidence type="ECO:0000313" key="8">
    <source>
        <dbReference type="Ensembl" id="ENSGALP00010040103.1"/>
    </source>
</evidence>
<feature type="domain" description="Sushi" evidence="7">
    <location>
        <begin position="27"/>
        <end position="85"/>
    </location>
</feature>
<name>A0A8V1ACY5_CHICK</name>
<dbReference type="Pfam" id="PF00084">
    <property type="entry name" value="Sushi"/>
    <property type="match status" value="6"/>
</dbReference>
<feature type="domain" description="Sushi" evidence="7">
    <location>
        <begin position="354"/>
        <end position="421"/>
    </location>
</feature>
<sequence length="481" mass="52528">MRVLLGWMGPLLALLVLQPAGSMAAEVQCPVPTIPHGRLNPAQKNLTAGSAAMLECDAGYVPAGSNTVKCLSSGRLQPRAPACTLGTHGLFSWSFSHAFVWVYLLKAHQGRCPSPPAVDHADRRLSYELLVGSTVTYFCRHGYMLIPGVSPTTTCLTDFTWSAVPALCQMVQCPSPDIVNGRVTSGKQDKYSVGQQVEFQCNPGYTMWGSQRIQCWSDGNWKPPVPYCDKVCVPPPLITSGQHTGVRTELFPYGMEVKYSCAEGLSLIGDESIYCTSEDGVNLTWSGPAPVCRVVRCPRPVVAQGRMDLSRHTFSYGTSVHFSCNEGFVLHGSAESRCVADGTWQPALPECQPALCPKPQVANGKLTSTDQMWYPINATVTFECHEGYHHFSGDGEAALKDSWTATCLADGNWTPLPKCKKQGDADVCGEVAYIQSVVSDCHVPTEDVKTLLEIRKLFLEIQKLKVELQGLSKEFLEHILH</sequence>
<keyword evidence="2 6" id="KW-0732">Signal</keyword>
<dbReference type="InterPro" id="IPR035976">
    <property type="entry name" value="Sushi/SCR/CCP_sf"/>
</dbReference>
<feature type="domain" description="Sushi" evidence="7">
    <location>
        <begin position="110"/>
        <end position="170"/>
    </location>
</feature>
<feature type="disulfide bond" evidence="5">
    <location>
        <begin position="112"/>
        <end position="155"/>
    </location>
</feature>
<feature type="domain" description="Sushi" evidence="7">
    <location>
        <begin position="295"/>
        <end position="353"/>
    </location>
</feature>
<dbReference type="SUPFAM" id="SSF57535">
    <property type="entry name" value="Complement control module/SCR domain"/>
    <property type="match status" value="6"/>
</dbReference>
<feature type="chain" id="PRO_5036505317" description="Sushi domain-containing protein" evidence="6">
    <location>
        <begin position="25"/>
        <end position="481"/>
    </location>
</feature>
<keyword evidence="9" id="KW-1185">Reference proteome</keyword>
<feature type="disulfide bond" evidence="5">
    <location>
        <begin position="324"/>
        <end position="351"/>
    </location>
</feature>
<evidence type="ECO:0000256" key="5">
    <source>
        <dbReference type="PROSITE-ProRule" id="PRU00302"/>
    </source>
</evidence>
<evidence type="ECO:0000256" key="2">
    <source>
        <dbReference type="ARBA" id="ARBA00022729"/>
    </source>
</evidence>
<feature type="disulfide bond" evidence="5">
    <location>
        <begin position="201"/>
        <end position="228"/>
    </location>
</feature>
<evidence type="ECO:0000256" key="3">
    <source>
        <dbReference type="ARBA" id="ARBA00022737"/>
    </source>
</evidence>
<dbReference type="PANTHER" id="PTHR45656">
    <property type="entry name" value="PROTEIN CBR-CLEC-78"/>
    <property type="match status" value="1"/>
</dbReference>
<evidence type="ECO:0000256" key="4">
    <source>
        <dbReference type="ARBA" id="ARBA00023157"/>
    </source>
</evidence>
<dbReference type="Ensembl" id="ENSGALT00010065837.1">
    <property type="protein sequence ID" value="ENSGALP00010040103.1"/>
    <property type="gene ID" value="ENSGALG00010027155.1"/>
</dbReference>
<proteinExistence type="predicted"/>
<dbReference type="InterPro" id="IPR000436">
    <property type="entry name" value="Sushi_SCR_CCP_dom"/>
</dbReference>
<dbReference type="FunFam" id="2.10.70.10:FF:000014">
    <property type="entry name" value="Membrane cofactor protein"/>
    <property type="match status" value="2"/>
</dbReference>
<organism evidence="8 9">
    <name type="scientific">Gallus gallus</name>
    <name type="common">Chicken</name>
    <dbReference type="NCBI Taxonomy" id="9031"/>
    <lineage>
        <taxon>Eukaryota</taxon>
        <taxon>Metazoa</taxon>
        <taxon>Chordata</taxon>
        <taxon>Craniata</taxon>
        <taxon>Vertebrata</taxon>
        <taxon>Euteleostomi</taxon>
        <taxon>Archelosauria</taxon>
        <taxon>Archosauria</taxon>
        <taxon>Dinosauria</taxon>
        <taxon>Saurischia</taxon>
        <taxon>Theropoda</taxon>
        <taxon>Coelurosauria</taxon>
        <taxon>Aves</taxon>
        <taxon>Neognathae</taxon>
        <taxon>Galloanserae</taxon>
        <taxon>Galliformes</taxon>
        <taxon>Phasianidae</taxon>
        <taxon>Phasianinae</taxon>
        <taxon>Gallus</taxon>
    </lineage>
</organism>
<dbReference type="SMART" id="SM00032">
    <property type="entry name" value="CCP"/>
    <property type="match status" value="6"/>
</dbReference>
<dbReference type="Gene3D" id="2.10.70.10">
    <property type="entry name" value="Complement Module, domain 1"/>
    <property type="match status" value="6"/>
</dbReference>
<feature type="domain" description="Sushi" evidence="7">
    <location>
        <begin position="171"/>
        <end position="230"/>
    </location>
</feature>
<evidence type="ECO:0000256" key="6">
    <source>
        <dbReference type="SAM" id="SignalP"/>
    </source>
</evidence>
<reference evidence="8" key="2">
    <citation type="submission" date="2025-08" db="UniProtKB">
        <authorList>
            <consortium name="Ensembl"/>
        </authorList>
    </citation>
    <scope>IDENTIFICATION</scope>
    <source>
        <strain evidence="8">broiler</strain>
    </source>
</reference>
<feature type="signal peptide" evidence="6">
    <location>
        <begin position="1"/>
        <end position="24"/>
    </location>
</feature>
<reference evidence="8" key="3">
    <citation type="submission" date="2025-09" db="UniProtKB">
        <authorList>
            <consortium name="Ensembl"/>
        </authorList>
    </citation>
    <scope>IDENTIFICATION</scope>
    <source>
        <strain evidence="8">broiler</strain>
    </source>
</reference>
<protein>
    <recommendedName>
        <fullName evidence="7">Sushi domain-containing protein</fullName>
    </recommendedName>
</protein>
<dbReference type="PANTHER" id="PTHR45656:SF4">
    <property type="entry name" value="PROTEIN CBR-CLEC-78"/>
    <property type="match status" value="1"/>
</dbReference>